<accession>A0A832V1M7</accession>
<dbReference type="GO" id="GO:0005840">
    <property type="term" value="C:ribosome"/>
    <property type="evidence" value="ECO:0007669"/>
    <property type="project" value="UniProtKB-KW"/>
</dbReference>
<protein>
    <submittedName>
        <fullName evidence="3">50S ribosomal protein L14e</fullName>
    </submittedName>
</protein>
<dbReference type="SUPFAM" id="SSF50104">
    <property type="entry name" value="Translation proteins SH3-like domain"/>
    <property type="match status" value="1"/>
</dbReference>
<proteinExistence type="predicted"/>
<dbReference type="EMBL" id="DVAB01000024">
    <property type="protein sequence ID" value="HIK00508.1"/>
    <property type="molecule type" value="Genomic_DNA"/>
</dbReference>
<keyword evidence="1 3" id="KW-0689">Ribosomal protein</keyword>
<dbReference type="Gene3D" id="2.30.30.30">
    <property type="match status" value="1"/>
</dbReference>
<evidence type="ECO:0000256" key="1">
    <source>
        <dbReference type="ARBA" id="ARBA00022980"/>
    </source>
</evidence>
<dbReference type="InterPro" id="IPR014722">
    <property type="entry name" value="Rib_uL2_dom2"/>
</dbReference>
<comment type="caution">
    <text evidence="3">The sequence shown here is derived from an EMBL/GenBank/DDBJ whole genome shotgun (WGS) entry which is preliminary data.</text>
</comment>
<dbReference type="NCBIfam" id="NF003320">
    <property type="entry name" value="PRK04333.1"/>
    <property type="match status" value="1"/>
</dbReference>
<dbReference type="InterPro" id="IPR008991">
    <property type="entry name" value="Translation_prot_SH3-like_sf"/>
</dbReference>
<evidence type="ECO:0000313" key="4">
    <source>
        <dbReference type="Proteomes" id="UP000646946"/>
    </source>
</evidence>
<dbReference type="InterPro" id="IPR041985">
    <property type="entry name" value="Ribosomal_eL14_KOW"/>
</dbReference>
<dbReference type="CDD" id="cd06088">
    <property type="entry name" value="KOW_RPL14"/>
    <property type="match status" value="1"/>
</dbReference>
<organism evidence="3 4">
    <name type="scientific">Candidatus Naiadarchaeum limnaeum</name>
    <dbReference type="NCBI Taxonomy" id="2756139"/>
    <lineage>
        <taxon>Archaea</taxon>
        <taxon>Candidatus Undinarchaeota</taxon>
        <taxon>Candidatus Undinarchaeia</taxon>
        <taxon>Candidatus Naiadarchaeales</taxon>
        <taxon>Candidatus Naiadarchaeaceae</taxon>
        <taxon>Candidatus Naiadarchaeum</taxon>
    </lineage>
</organism>
<dbReference type="GO" id="GO:1990904">
    <property type="term" value="C:ribonucleoprotein complex"/>
    <property type="evidence" value="ECO:0007669"/>
    <property type="project" value="UniProtKB-KW"/>
</dbReference>
<dbReference type="Proteomes" id="UP000646946">
    <property type="component" value="Unassembled WGS sequence"/>
</dbReference>
<reference evidence="3 4" key="1">
    <citation type="journal article" name="Nat. Commun.">
        <title>Undinarchaeota illuminate DPANN phylogeny and the impact of gene transfer on archaeal evolution.</title>
        <authorList>
            <person name="Dombrowski N."/>
            <person name="Williams T.A."/>
            <person name="Sun J."/>
            <person name="Woodcroft B.J."/>
            <person name="Lee J.H."/>
            <person name="Minh B.Q."/>
            <person name="Rinke C."/>
            <person name="Spang A."/>
        </authorList>
    </citation>
    <scope>NUCLEOTIDE SEQUENCE [LARGE SCALE GENOMIC DNA]</scope>
    <source>
        <strain evidence="3">MAG_bin1129</strain>
    </source>
</reference>
<dbReference type="AlphaFoldDB" id="A0A832V1M7"/>
<keyword evidence="2" id="KW-0687">Ribonucleoprotein</keyword>
<evidence type="ECO:0000256" key="2">
    <source>
        <dbReference type="ARBA" id="ARBA00023274"/>
    </source>
</evidence>
<sequence>MLLEVGRVCIKTAGHETGLKCIVIDNAGDGFAIVVGPRVKKRRCNIRHLEILPHKIDLKKGASEKEAVDALLKAGFVSSQDLSQKPTQYTPTPRGAERKIEVKTVAQKKTVVKTKK</sequence>
<gene>
    <name evidence="3" type="ORF">H1016_03140</name>
</gene>
<keyword evidence="4" id="KW-1185">Reference proteome</keyword>
<name>A0A832V1M7_9ARCH</name>
<evidence type="ECO:0000313" key="3">
    <source>
        <dbReference type="EMBL" id="HIK00508.1"/>
    </source>
</evidence>